<feature type="transmembrane region" description="Helical" evidence="2">
    <location>
        <begin position="62"/>
        <end position="85"/>
    </location>
</feature>
<evidence type="ECO:0000256" key="1">
    <source>
        <dbReference type="SAM" id="MobiDB-lite"/>
    </source>
</evidence>
<gene>
    <name evidence="3" type="ORF">Sgou_44750</name>
</gene>
<evidence type="ECO:0000313" key="4">
    <source>
        <dbReference type="Proteomes" id="UP000480804"/>
    </source>
</evidence>
<comment type="caution">
    <text evidence="3">The sequence shown here is derived from an EMBL/GenBank/DDBJ whole genome shotgun (WGS) entry which is preliminary data.</text>
</comment>
<evidence type="ECO:0000313" key="3">
    <source>
        <dbReference type="EMBL" id="GFH79805.1"/>
    </source>
</evidence>
<keyword evidence="2" id="KW-1133">Transmembrane helix</keyword>
<feature type="compositionally biased region" description="Gly residues" evidence="1">
    <location>
        <begin position="154"/>
        <end position="170"/>
    </location>
</feature>
<feature type="transmembrane region" description="Helical" evidence="2">
    <location>
        <begin position="29"/>
        <end position="50"/>
    </location>
</feature>
<accession>A0ABQ1DB72</accession>
<dbReference type="Proteomes" id="UP000480804">
    <property type="component" value="Unassembled WGS sequence"/>
</dbReference>
<protein>
    <submittedName>
        <fullName evidence="3">Uncharacterized protein</fullName>
    </submittedName>
</protein>
<organism evidence="3 4">
    <name type="scientific">Streptomyces gougerotii</name>
    <dbReference type="NCBI Taxonomy" id="53448"/>
    <lineage>
        <taxon>Bacteria</taxon>
        <taxon>Bacillati</taxon>
        <taxon>Actinomycetota</taxon>
        <taxon>Actinomycetes</taxon>
        <taxon>Kitasatosporales</taxon>
        <taxon>Streptomycetaceae</taxon>
        <taxon>Streptomyces</taxon>
        <taxon>Streptomyces diastaticus group</taxon>
    </lineage>
</organism>
<name>A0ABQ1DB72_9ACTN</name>
<dbReference type="EMBL" id="BLLO01000024">
    <property type="protein sequence ID" value="GFH79805.1"/>
    <property type="molecule type" value="Genomic_DNA"/>
</dbReference>
<keyword evidence="2" id="KW-0472">Membrane</keyword>
<keyword evidence="4" id="KW-1185">Reference proteome</keyword>
<proteinExistence type="predicted"/>
<sequence length="259" mass="25890">MTDTGTARAARARPAPADAPGRAPLLRNAYALMVNTGVSAVLGLGFWVAAARYYSEEAVGHGSAAIAAMKLLAGLTAVTLTGALARFVPVSGAATGALVRRTYAGSALLVAGRPLVAAAAATQNPSPSTAETPGVDHQGVRVCAVSGARPGASAGAGPGPRGAGGAGVSHGRGAPFPGLPSGPAAPSRTPGSAPVRGVRPGQRAGHSRSRPNCSGPVERRTVTRRSAYGPWTRRAGPLPTASAWAYPAARTAWRTRRSE</sequence>
<reference evidence="3 4" key="1">
    <citation type="submission" date="2020-02" db="EMBL/GenBank/DDBJ databases">
        <title>Whole genome shotgun sequence of Streptomyces gougerotii NBRC 13043.</title>
        <authorList>
            <person name="Ichikawa N."/>
            <person name="Komaki H."/>
            <person name="Tamura T."/>
        </authorList>
    </citation>
    <scope>NUCLEOTIDE SEQUENCE [LARGE SCALE GENOMIC DNA]</scope>
    <source>
        <strain evidence="3 4">NBRC 13043</strain>
    </source>
</reference>
<evidence type="ECO:0000256" key="2">
    <source>
        <dbReference type="SAM" id="Phobius"/>
    </source>
</evidence>
<keyword evidence="2" id="KW-0812">Transmembrane</keyword>
<feature type="region of interest" description="Disordered" evidence="1">
    <location>
        <begin position="149"/>
        <end position="241"/>
    </location>
</feature>